<dbReference type="PANTHER" id="PTHR43630">
    <property type="entry name" value="POLY-BETA-1,6-N-ACETYL-D-GLUCOSAMINE SYNTHASE"/>
    <property type="match status" value="1"/>
</dbReference>
<dbReference type="PANTHER" id="PTHR43630:SF2">
    <property type="entry name" value="GLYCOSYLTRANSFERASE"/>
    <property type="match status" value="1"/>
</dbReference>
<reference evidence="2 3" key="1">
    <citation type="submission" date="2016-01" db="EMBL/GenBank/DDBJ databases">
        <authorList>
            <person name="Brown R."/>
        </authorList>
    </citation>
    <scope>NUCLEOTIDE SEQUENCE [LARGE SCALE GENOMIC DNA]</scope>
    <source>
        <strain evidence="2">Sporomusa sphaeroides DSM 2875</strain>
    </source>
</reference>
<keyword evidence="2" id="KW-0808">Transferase</keyword>
<evidence type="ECO:0000313" key="3">
    <source>
        <dbReference type="Proteomes" id="UP000245702"/>
    </source>
</evidence>
<evidence type="ECO:0000313" key="2">
    <source>
        <dbReference type="EMBL" id="CVK19945.1"/>
    </source>
</evidence>
<keyword evidence="2" id="KW-0328">Glycosyltransferase</keyword>
<dbReference type="InterPro" id="IPR001173">
    <property type="entry name" value="Glyco_trans_2-like"/>
</dbReference>
<keyword evidence="3" id="KW-1185">Reference proteome</keyword>
<feature type="domain" description="Glycosyltransferase 2-like" evidence="1">
    <location>
        <begin position="4"/>
        <end position="111"/>
    </location>
</feature>
<gene>
    <name evidence="2" type="primary">sunS_1</name>
    <name evidence="2" type="ORF">SSPH_02612</name>
</gene>
<dbReference type="Proteomes" id="UP000245702">
    <property type="component" value="Unassembled WGS sequence"/>
</dbReference>
<dbReference type="InterPro" id="IPR029044">
    <property type="entry name" value="Nucleotide-diphossugar_trans"/>
</dbReference>
<protein>
    <submittedName>
        <fullName evidence="2">SPBc2 prophage-derived glycosyltransferase SunS</fullName>
        <ecNumber evidence="2">2.4.1.-</ecNumber>
    </submittedName>
</protein>
<comment type="caution">
    <text evidence="2">The sequence shown here is derived from an EMBL/GenBank/DDBJ whole genome shotgun (WGS) entry which is preliminary data.</text>
</comment>
<dbReference type="EC" id="2.4.1.-" evidence="2"/>
<evidence type="ECO:0000259" key="1">
    <source>
        <dbReference type="Pfam" id="PF00535"/>
    </source>
</evidence>
<proteinExistence type="predicted"/>
<dbReference type="GO" id="GO:0016757">
    <property type="term" value="F:glycosyltransferase activity"/>
    <property type="evidence" value="ECO:0007669"/>
    <property type="project" value="UniProtKB-KW"/>
</dbReference>
<dbReference type="Gene3D" id="3.90.550.10">
    <property type="entry name" value="Spore Coat Polysaccharide Biosynthesis Protein SpsA, Chain A"/>
    <property type="match status" value="1"/>
</dbReference>
<dbReference type="CDD" id="cd02511">
    <property type="entry name" value="Beta4Glucosyltransferase"/>
    <property type="match status" value="1"/>
</dbReference>
<dbReference type="RefSeq" id="WP_075757165.1">
    <property type="nucleotide sequence ID" value="NZ_CP146991.1"/>
</dbReference>
<dbReference type="Pfam" id="PF00535">
    <property type="entry name" value="Glycos_transf_2"/>
    <property type="match status" value="1"/>
</dbReference>
<dbReference type="EMBL" id="FCOW01000013">
    <property type="protein sequence ID" value="CVK19945.1"/>
    <property type="molecule type" value="Genomic_DNA"/>
</dbReference>
<sequence length="245" mass="27605">MGVSAAIITCNEEANIKRCLESITWVDEIIIVDSGSTDRTLEIARQYTDKIYHQDWLGFAEQRNVSLTKVTGDWILIIDADEEVTPALRNAILHMTQAATNHAAFTITRKNIFMGKVLNSYVEKKLRLFKGGILTFHGQVHEAAIFNGSTGHLSGGTLIHHQYTDLEAQLAKMNTYSTLAARERYAANKKYGVLALVVRPLLDFLKRYILKGGFRDGMPGFISAVLRAFYTFSRFAKLYELHKKS</sequence>
<organism evidence="2 3">
    <name type="scientific">Sporomusa sphaeroides DSM 2875</name>
    <dbReference type="NCBI Taxonomy" id="1337886"/>
    <lineage>
        <taxon>Bacteria</taxon>
        <taxon>Bacillati</taxon>
        <taxon>Bacillota</taxon>
        <taxon>Negativicutes</taxon>
        <taxon>Selenomonadales</taxon>
        <taxon>Sporomusaceae</taxon>
        <taxon>Sporomusa</taxon>
    </lineage>
</organism>
<name>A0ABM9W477_9FIRM</name>
<accession>A0ABM9W477</accession>
<dbReference type="SUPFAM" id="SSF53448">
    <property type="entry name" value="Nucleotide-diphospho-sugar transferases"/>
    <property type="match status" value="1"/>
</dbReference>